<dbReference type="EMBL" id="JAPHNL010000200">
    <property type="protein sequence ID" value="MCX3061424.1"/>
    <property type="molecule type" value="Genomic_DNA"/>
</dbReference>
<gene>
    <name evidence="3" type="ORF">OFY01_16985</name>
</gene>
<reference evidence="3" key="1">
    <citation type="submission" date="2022-10" db="EMBL/GenBank/DDBJ databases">
        <title>Streptomyces beihaiensis sp. nov., a chitin degrading actinobacterium, isolated from shrimp pond soil.</title>
        <authorList>
            <person name="Xie J."/>
            <person name="Shen N."/>
        </authorList>
    </citation>
    <scope>NUCLEOTIDE SEQUENCE</scope>
    <source>
        <strain evidence="3">GXMU-J5</strain>
    </source>
</reference>
<keyword evidence="2" id="KW-0472">Membrane</keyword>
<feature type="transmembrane region" description="Helical" evidence="2">
    <location>
        <begin position="16"/>
        <end position="38"/>
    </location>
</feature>
<evidence type="ECO:0008006" key="5">
    <source>
        <dbReference type="Google" id="ProtNLM"/>
    </source>
</evidence>
<feature type="region of interest" description="Disordered" evidence="1">
    <location>
        <begin position="48"/>
        <end position="85"/>
    </location>
</feature>
<evidence type="ECO:0000256" key="2">
    <source>
        <dbReference type="SAM" id="Phobius"/>
    </source>
</evidence>
<dbReference type="Proteomes" id="UP001163064">
    <property type="component" value="Unassembled WGS sequence"/>
</dbReference>
<evidence type="ECO:0000313" key="4">
    <source>
        <dbReference type="Proteomes" id="UP001163064"/>
    </source>
</evidence>
<dbReference type="RefSeq" id="WP_266600777.1">
    <property type="nucleotide sequence ID" value="NZ_JAPHNL010000200.1"/>
</dbReference>
<organism evidence="3 4">
    <name type="scientific">Streptomyces beihaiensis</name>
    <dbReference type="NCBI Taxonomy" id="2984495"/>
    <lineage>
        <taxon>Bacteria</taxon>
        <taxon>Bacillati</taxon>
        <taxon>Actinomycetota</taxon>
        <taxon>Actinomycetes</taxon>
        <taxon>Kitasatosporales</taxon>
        <taxon>Streptomycetaceae</taxon>
        <taxon>Streptomyces</taxon>
    </lineage>
</organism>
<name>A0ABT3TWL2_9ACTN</name>
<accession>A0ABT3TWL2</accession>
<keyword evidence="2" id="KW-1133">Transmembrane helix</keyword>
<proteinExistence type="predicted"/>
<sequence>MSTEQEKPDRQRRRRAPAIAMVTAAVLVAGGGGAYLAATAFGDSGPVHAGPERAPAPPPLALDGYSAGGGPGAATGIAPGEPDPSGTRYRATGDLPDGPGKAAVYRAEGTVSAADVARLGGALGLGGTPRLEGGAWILGPAKAGSGPSLRVNRAAPGTWMFTQAPCSGGPKCHGVGSGSAGDAVSAAVAEKAAAPVLKALGQDDAKLDAEQVMGATRVVNADPEVGGLPTYGWTTGVQVGPGGRVIGGSGTLKAPVKGATYPVISAERTLALMNRAAKRSASGGGAACATSAPLGERDRPDAVTAGGACGPPSPPRPPASVTATVTKATFGLAARYVDGGRALVPSWLFQVAPAGSGGNDGRGARTTVTHTAVDPAYLVAPGSGSASASPAPSGGGGTVTRDVRIEGYDVDASGRALTLHFTGGVCQKYTASASEGPKRVTVRVTERSKKGTICEALAKFHTLRVSLHSPLDGRKVVGTDGHAVPPATMNHPGGVS</sequence>
<keyword evidence="2" id="KW-0812">Transmembrane</keyword>
<feature type="region of interest" description="Disordered" evidence="1">
    <location>
        <begin position="282"/>
        <end position="321"/>
    </location>
</feature>
<protein>
    <recommendedName>
        <fullName evidence="5">Large membrane protein</fullName>
    </recommendedName>
</protein>
<keyword evidence="4" id="KW-1185">Reference proteome</keyword>
<comment type="caution">
    <text evidence="3">The sequence shown here is derived from an EMBL/GenBank/DDBJ whole genome shotgun (WGS) entry which is preliminary data.</text>
</comment>
<evidence type="ECO:0000256" key="1">
    <source>
        <dbReference type="SAM" id="MobiDB-lite"/>
    </source>
</evidence>
<evidence type="ECO:0000313" key="3">
    <source>
        <dbReference type="EMBL" id="MCX3061424.1"/>
    </source>
</evidence>